<gene>
    <name evidence="2" type="ORF">B0J15DRAFT_563357</name>
</gene>
<keyword evidence="3" id="KW-1185">Reference proteome</keyword>
<feature type="compositionally biased region" description="Basic and acidic residues" evidence="1">
    <location>
        <begin position="128"/>
        <end position="143"/>
    </location>
</feature>
<reference evidence="2" key="1">
    <citation type="journal article" date="2021" name="Nat. Commun.">
        <title>Genetic determinants of endophytism in the Arabidopsis root mycobiome.</title>
        <authorList>
            <person name="Mesny F."/>
            <person name="Miyauchi S."/>
            <person name="Thiergart T."/>
            <person name="Pickel B."/>
            <person name="Atanasova L."/>
            <person name="Karlsson M."/>
            <person name="Huettel B."/>
            <person name="Barry K.W."/>
            <person name="Haridas S."/>
            <person name="Chen C."/>
            <person name="Bauer D."/>
            <person name="Andreopoulos W."/>
            <person name="Pangilinan J."/>
            <person name="LaButti K."/>
            <person name="Riley R."/>
            <person name="Lipzen A."/>
            <person name="Clum A."/>
            <person name="Drula E."/>
            <person name="Henrissat B."/>
            <person name="Kohler A."/>
            <person name="Grigoriev I.V."/>
            <person name="Martin F.M."/>
            <person name="Hacquard S."/>
        </authorList>
    </citation>
    <scope>NUCLEOTIDE SEQUENCE</scope>
    <source>
        <strain evidence="2">FSSC 5 MPI-SDFR-AT-0091</strain>
    </source>
</reference>
<name>A0A9P9H131_FUSSL</name>
<dbReference type="EMBL" id="JAGTJS010000015">
    <property type="protein sequence ID" value="KAH7247942.1"/>
    <property type="molecule type" value="Genomic_DNA"/>
</dbReference>
<protein>
    <submittedName>
        <fullName evidence="2">Uncharacterized protein</fullName>
    </submittedName>
</protein>
<dbReference type="Proteomes" id="UP000736672">
    <property type="component" value="Unassembled WGS sequence"/>
</dbReference>
<feature type="compositionally biased region" description="Polar residues" evidence="1">
    <location>
        <begin position="169"/>
        <end position="183"/>
    </location>
</feature>
<accession>A0A9P9H131</accession>
<evidence type="ECO:0000313" key="2">
    <source>
        <dbReference type="EMBL" id="KAH7247942.1"/>
    </source>
</evidence>
<organism evidence="2 3">
    <name type="scientific">Fusarium solani</name>
    <name type="common">Filamentous fungus</name>
    <dbReference type="NCBI Taxonomy" id="169388"/>
    <lineage>
        <taxon>Eukaryota</taxon>
        <taxon>Fungi</taxon>
        <taxon>Dikarya</taxon>
        <taxon>Ascomycota</taxon>
        <taxon>Pezizomycotina</taxon>
        <taxon>Sordariomycetes</taxon>
        <taxon>Hypocreomycetidae</taxon>
        <taxon>Hypocreales</taxon>
        <taxon>Nectriaceae</taxon>
        <taxon>Fusarium</taxon>
        <taxon>Fusarium solani species complex</taxon>
    </lineage>
</organism>
<feature type="region of interest" description="Disordered" evidence="1">
    <location>
        <begin position="116"/>
        <end position="146"/>
    </location>
</feature>
<evidence type="ECO:0000313" key="3">
    <source>
        <dbReference type="Proteomes" id="UP000736672"/>
    </source>
</evidence>
<feature type="region of interest" description="Disordered" evidence="1">
    <location>
        <begin position="169"/>
        <end position="188"/>
    </location>
</feature>
<proteinExistence type="predicted"/>
<comment type="caution">
    <text evidence="2">The sequence shown here is derived from an EMBL/GenBank/DDBJ whole genome shotgun (WGS) entry which is preliminary data.</text>
</comment>
<sequence>MKGKQNFLCGLLFRIGMRLSDEHCICYLRCDATLRSLYPLSWSSLSSLGLIAAPPDFLARHMAAAHQSTRRFLAPMDSNPIINKPPLLSHSHRRGPLALNWIPTISSSQRLPCFFPGSSSTPSPTPDPTERKPTRASPRDPGHLPRARIPIGLVDALVLFPTVSTRSAFSTTKAGATPSSAPAQSDDARDLHPARFCALCDSWDWSLVM</sequence>
<dbReference type="AlphaFoldDB" id="A0A9P9H131"/>
<evidence type="ECO:0000256" key="1">
    <source>
        <dbReference type="SAM" id="MobiDB-lite"/>
    </source>
</evidence>